<dbReference type="AlphaFoldDB" id="A0A0B2UUI3"/>
<feature type="region of interest" description="Disordered" evidence="2">
    <location>
        <begin position="14"/>
        <end position="113"/>
    </location>
</feature>
<dbReference type="PROSITE" id="PS50252">
    <property type="entry name" value="TBOX_3"/>
    <property type="match status" value="1"/>
</dbReference>
<dbReference type="GO" id="GO:0003677">
    <property type="term" value="F:DNA binding"/>
    <property type="evidence" value="ECO:0007669"/>
    <property type="project" value="UniProtKB-UniRule"/>
</dbReference>
<sequence length="205" mass="22268">MAKIIAVTQLKIDNNPFAKGFRDAGAGKREKKRLLGKPECGTTTKTSDDGTPESPIRASSSADSDVSEDDEPAQKRVKSNQSEEHACQQASQQQQQPTHTSNSQHHQQQQQRLLAKEGGLMYAAGCGATFPPFFNAYGFPPPADFFYPPTPFPRDLFMQHAAQHFSQFLVRPSLPPIAMPVPVAPPPAVVAKKGGFDVSDLLAKP</sequence>
<dbReference type="GO" id="GO:0005634">
    <property type="term" value="C:nucleus"/>
    <property type="evidence" value="ECO:0007669"/>
    <property type="project" value="UniProtKB-SubCell"/>
</dbReference>
<keyword evidence="1" id="KW-0539">Nucleus</keyword>
<accession>A0A0B2UUI3</accession>
<reference evidence="4 6" key="1">
    <citation type="submission" date="2014-11" db="EMBL/GenBank/DDBJ databases">
        <title>Genetic blueprint of the zoonotic pathogen Toxocara canis.</title>
        <authorList>
            <person name="Zhu X.-Q."/>
            <person name="Korhonen P.K."/>
            <person name="Cai H."/>
            <person name="Young N.D."/>
            <person name="Nejsum P."/>
            <person name="von Samson-Himmelstjerna G."/>
            <person name="Boag P.R."/>
            <person name="Tan P."/>
            <person name="Li Q."/>
            <person name="Min J."/>
            <person name="Yang Y."/>
            <person name="Wang X."/>
            <person name="Fang X."/>
            <person name="Hall R.S."/>
            <person name="Hofmann A."/>
            <person name="Sternberg P.W."/>
            <person name="Jex A.R."/>
            <person name="Gasser R.B."/>
        </authorList>
    </citation>
    <scope>NUCLEOTIDE SEQUENCE [LARGE SCALE GENOMIC DNA]</scope>
    <source>
        <strain evidence="4">PN_DK_2014</strain>
    </source>
</reference>
<protein>
    <submittedName>
        <fullName evidence="4">T-box protein 2</fullName>
    </submittedName>
</protein>
<comment type="subcellular location">
    <subcellularLocation>
        <location evidence="1">Nucleus</location>
    </subcellularLocation>
</comment>
<dbReference type="Proteomes" id="UP000031036">
    <property type="component" value="Unassembled WGS sequence"/>
</dbReference>
<evidence type="ECO:0000256" key="1">
    <source>
        <dbReference type="PROSITE-ProRule" id="PRU00201"/>
    </source>
</evidence>
<dbReference type="InterPro" id="IPR036960">
    <property type="entry name" value="T-box_sf"/>
</dbReference>
<name>A0A0B2UUI3_TOXCA</name>
<keyword evidence="1" id="KW-0238">DNA-binding</keyword>
<comment type="caution">
    <text evidence="1">Lacks conserved residue(s) required for the propagation of feature annotation.</text>
</comment>
<dbReference type="EMBL" id="UYWY01019490">
    <property type="protein sequence ID" value="VDM37735.1"/>
    <property type="molecule type" value="Genomic_DNA"/>
</dbReference>
<dbReference type="OrthoDB" id="5870500at2759"/>
<dbReference type="STRING" id="6265.A0A0B2UUI3"/>
<proteinExistence type="predicted"/>
<feature type="domain" description="T-box" evidence="3">
    <location>
        <begin position="7"/>
        <end position="23"/>
    </location>
</feature>
<evidence type="ECO:0000313" key="4">
    <source>
        <dbReference type="EMBL" id="KHN72914.1"/>
    </source>
</evidence>
<dbReference type="InterPro" id="IPR046360">
    <property type="entry name" value="T-box_DNA-bd"/>
</dbReference>
<dbReference type="GO" id="GO:0003700">
    <property type="term" value="F:DNA-binding transcription factor activity"/>
    <property type="evidence" value="ECO:0007669"/>
    <property type="project" value="InterPro"/>
</dbReference>
<feature type="compositionally biased region" description="Low complexity" evidence="2">
    <location>
        <begin position="87"/>
        <end position="111"/>
    </location>
</feature>
<evidence type="ECO:0000313" key="5">
    <source>
        <dbReference type="EMBL" id="VDM37735.1"/>
    </source>
</evidence>
<reference evidence="5" key="2">
    <citation type="submission" date="2018-11" db="EMBL/GenBank/DDBJ databases">
        <authorList>
            <consortium name="Pathogen Informatics"/>
        </authorList>
    </citation>
    <scope>NUCLEOTIDE SEQUENCE [LARGE SCALE GENOMIC DNA]</scope>
</reference>
<organism evidence="4 6">
    <name type="scientific">Toxocara canis</name>
    <name type="common">Canine roundworm</name>
    <dbReference type="NCBI Taxonomy" id="6265"/>
    <lineage>
        <taxon>Eukaryota</taxon>
        <taxon>Metazoa</taxon>
        <taxon>Ecdysozoa</taxon>
        <taxon>Nematoda</taxon>
        <taxon>Chromadorea</taxon>
        <taxon>Rhabditida</taxon>
        <taxon>Spirurina</taxon>
        <taxon>Ascaridomorpha</taxon>
        <taxon>Ascaridoidea</taxon>
        <taxon>Toxocaridae</taxon>
        <taxon>Toxocara</taxon>
    </lineage>
</organism>
<gene>
    <name evidence="4" type="primary">tbx-2</name>
    <name evidence="4" type="ORF">Tcan_07699</name>
    <name evidence="5" type="ORF">TCNE_LOCUS6415</name>
</gene>
<evidence type="ECO:0000313" key="6">
    <source>
        <dbReference type="Proteomes" id="UP000031036"/>
    </source>
</evidence>
<keyword evidence="6" id="KW-1185">Reference proteome</keyword>
<dbReference type="OMA" id="QSEEHAC"/>
<dbReference type="Gene3D" id="2.60.40.820">
    <property type="entry name" value="Transcription factor, T-box"/>
    <property type="match status" value="1"/>
</dbReference>
<evidence type="ECO:0000259" key="3">
    <source>
        <dbReference type="PROSITE" id="PS50252"/>
    </source>
</evidence>
<evidence type="ECO:0000256" key="2">
    <source>
        <dbReference type="SAM" id="MobiDB-lite"/>
    </source>
</evidence>
<dbReference type="GO" id="GO:0045893">
    <property type="term" value="P:positive regulation of DNA-templated transcription"/>
    <property type="evidence" value="ECO:0007669"/>
    <property type="project" value="InterPro"/>
</dbReference>
<dbReference type="EMBL" id="JPKZ01003185">
    <property type="protein sequence ID" value="KHN72914.1"/>
    <property type="molecule type" value="Genomic_DNA"/>
</dbReference>